<dbReference type="RefSeq" id="WP_337706436.1">
    <property type="nucleotide sequence ID" value="NZ_JBBEGM010000015.1"/>
</dbReference>
<proteinExistence type="predicted"/>
<dbReference type="Proteomes" id="UP001369736">
    <property type="component" value="Unassembled WGS sequence"/>
</dbReference>
<name>A0ABU8MCI6_9PSEU</name>
<reference evidence="4 5" key="1">
    <citation type="submission" date="2024-03" db="EMBL/GenBank/DDBJ databases">
        <title>Actinomycetospora sp. OC33-EN07, a novel actinomycete isolated from wild orchid (Aerides multiflora).</title>
        <authorList>
            <person name="Suriyachadkun C."/>
        </authorList>
    </citation>
    <scope>NUCLEOTIDE SEQUENCE [LARGE SCALE GENOMIC DNA]</scope>
    <source>
        <strain evidence="4 5">OC33-EN07</strain>
    </source>
</reference>
<feature type="domain" description="HTH tetR-type" evidence="3">
    <location>
        <begin position="5"/>
        <end position="65"/>
    </location>
</feature>
<dbReference type="EMBL" id="JBBEGM010000015">
    <property type="protein sequence ID" value="MEJ2865066.1"/>
    <property type="molecule type" value="Genomic_DNA"/>
</dbReference>
<evidence type="ECO:0000256" key="1">
    <source>
        <dbReference type="ARBA" id="ARBA00023125"/>
    </source>
</evidence>
<protein>
    <submittedName>
        <fullName evidence="4">Helix-turn-helix domain-containing protein</fullName>
    </submittedName>
</protein>
<sequence length="188" mass="20893">MAVARTPRHRWVDAALLALAEGGPEAVQIESLARSLGVSKGGFYGYFDDRRALLTEVLDTWESRSTERVLAQVEEEGGDAMRKARRAADLTFSTELRPIDLAVRDWARRDAGVAERLRRVDNQRIAYLRELLAPVSADAEDLEARCLVAFSVAIADRLIAADHGIRSRADVLDAINRRQLFARAPGRP</sequence>
<dbReference type="SUPFAM" id="SSF46689">
    <property type="entry name" value="Homeodomain-like"/>
    <property type="match status" value="1"/>
</dbReference>
<dbReference type="InterPro" id="IPR001647">
    <property type="entry name" value="HTH_TetR"/>
</dbReference>
<evidence type="ECO:0000313" key="4">
    <source>
        <dbReference type="EMBL" id="MEJ2865066.1"/>
    </source>
</evidence>
<dbReference type="Gene3D" id="1.10.357.10">
    <property type="entry name" value="Tetracycline Repressor, domain 2"/>
    <property type="match status" value="1"/>
</dbReference>
<feature type="DNA-binding region" description="H-T-H motif" evidence="2">
    <location>
        <begin position="28"/>
        <end position="47"/>
    </location>
</feature>
<evidence type="ECO:0000313" key="5">
    <source>
        <dbReference type="Proteomes" id="UP001369736"/>
    </source>
</evidence>
<keyword evidence="5" id="KW-1185">Reference proteome</keyword>
<comment type="caution">
    <text evidence="4">The sequence shown here is derived from an EMBL/GenBank/DDBJ whole genome shotgun (WGS) entry which is preliminary data.</text>
</comment>
<evidence type="ECO:0000259" key="3">
    <source>
        <dbReference type="PROSITE" id="PS50977"/>
    </source>
</evidence>
<organism evidence="4 5">
    <name type="scientific">Actinomycetospora flava</name>
    <dbReference type="NCBI Taxonomy" id="3129232"/>
    <lineage>
        <taxon>Bacteria</taxon>
        <taxon>Bacillati</taxon>
        <taxon>Actinomycetota</taxon>
        <taxon>Actinomycetes</taxon>
        <taxon>Pseudonocardiales</taxon>
        <taxon>Pseudonocardiaceae</taxon>
        <taxon>Actinomycetospora</taxon>
    </lineage>
</organism>
<dbReference type="InterPro" id="IPR009057">
    <property type="entry name" value="Homeodomain-like_sf"/>
</dbReference>
<dbReference type="Pfam" id="PF00440">
    <property type="entry name" value="TetR_N"/>
    <property type="match status" value="1"/>
</dbReference>
<gene>
    <name evidence="4" type="ORF">WCD58_28170</name>
</gene>
<keyword evidence="1 2" id="KW-0238">DNA-binding</keyword>
<dbReference type="PROSITE" id="PS50977">
    <property type="entry name" value="HTH_TETR_2"/>
    <property type="match status" value="1"/>
</dbReference>
<evidence type="ECO:0000256" key="2">
    <source>
        <dbReference type="PROSITE-ProRule" id="PRU00335"/>
    </source>
</evidence>
<accession>A0ABU8MCI6</accession>